<organism evidence="2">
    <name type="scientific">Timema cristinae</name>
    <name type="common">Walking stick</name>
    <dbReference type="NCBI Taxonomy" id="61476"/>
    <lineage>
        <taxon>Eukaryota</taxon>
        <taxon>Metazoa</taxon>
        <taxon>Ecdysozoa</taxon>
        <taxon>Arthropoda</taxon>
        <taxon>Hexapoda</taxon>
        <taxon>Insecta</taxon>
        <taxon>Pterygota</taxon>
        <taxon>Neoptera</taxon>
        <taxon>Polyneoptera</taxon>
        <taxon>Phasmatodea</taxon>
        <taxon>Timematodea</taxon>
        <taxon>Timematoidea</taxon>
        <taxon>Timematidae</taxon>
        <taxon>Timema</taxon>
    </lineage>
</organism>
<reference evidence="2" key="1">
    <citation type="submission" date="2020-11" db="EMBL/GenBank/DDBJ databases">
        <authorList>
            <person name="Tran Van P."/>
        </authorList>
    </citation>
    <scope>NUCLEOTIDE SEQUENCE</scope>
</reference>
<feature type="region of interest" description="Disordered" evidence="1">
    <location>
        <begin position="1"/>
        <end position="22"/>
    </location>
</feature>
<dbReference type="AlphaFoldDB" id="A0A7R9CWL6"/>
<dbReference type="EMBL" id="OC318904">
    <property type="protein sequence ID" value="CAD7403634.1"/>
    <property type="molecule type" value="Genomic_DNA"/>
</dbReference>
<sequence>MSSSGSLLCSILRGPTEQPDSINETTEIFQDASGFSHMSARRRAKGLENHTNILWACIVLQSVRVEFEIMIHDLFYDSLEL</sequence>
<evidence type="ECO:0000313" key="2">
    <source>
        <dbReference type="EMBL" id="CAD7403634.1"/>
    </source>
</evidence>
<gene>
    <name evidence="2" type="ORF">TCEB3V08_LOCUS7085</name>
</gene>
<accession>A0A7R9CWL6</accession>
<name>A0A7R9CWL6_TIMCR</name>
<protein>
    <submittedName>
        <fullName evidence="2">Uncharacterized protein</fullName>
    </submittedName>
</protein>
<proteinExistence type="predicted"/>
<evidence type="ECO:0000256" key="1">
    <source>
        <dbReference type="SAM" id="MobiDB-lite"/>
    </source>
</evidence>